<evidence type="ECO:0000256" key="15">
    <source>
        <dbReference type="ARBA" id="ARBA00037794"/>
    </source>
</evidence>
<dbReference type="PRINTS" id="PR00449">
    <property type="entry name" value="RASTRNSFRMNG"/>
</dbReference>
<evidence type="ECO:0000256" key="6">
    <source>
        <dbReference type="ARBA" id="ARBA00022741"/>
    </source>
</evidence>
<keyword evidence="6" id="KW-0547">Nucleotide-binding</keyword>
<comment type="cofactor">
    <cofactor evidence="1">
        <name>Mg(2+)</name>
        <dbReference type="ChEBI" id="CHEBI:18420"/>
    </cofactor>
</comment>
<comment type="similarity">
    <text evidence="2">Belongs to the small GTPase superfamily. Rab family.</text>
</comment>
<keyword evidence="11" id="KW-0342">GTP-binding</keyword>
<keyword evidence="12" id="KW-0472">Membrane</keyword>
<evidence type="ECO:0000256" key="10">
    <source>
        <dbReference type="ARBA" id="ARBA00023034"/>
    </source>
</evidence>
<accession>A0AAN7P1S7</accession>
<dbReference type="SMART" id="SM00173">
    <property type="entry name" value="RAS"/>
    <property type="match status" value="1"/>
</dbReference>
<dbReference type="Pfam" id="PF00071">
    <property type="entry name" value="Ras"/>
    <property type="match status" value="1"/>
</dbReference>
<evidence type="ECO:0000256" key="13">
    <source>
        <dbReference type="ARBA" id="ARBA00023288"/>
    </source>
</evidence>
<dbReference type="NCBIfam" id="TIGR00231">
    <property type="entry name" value="small_GTP"/>
    <property type="match status" value="1"/>
</dbReference>
<sequence length="250" mass="28480">MIENNEITILPKPYNDECTPYNVYNFDYETKKKVRECSDRNVNKVFKVIVVGDVSVGKTCIVNRFCHRLFDGNYKATIGVDFEVESFNILGLPVTLHIWDTAGQEKFKCIAQSYYRGAHAIIVAFDFSSLVTLSNCELWLKEALDSNLDQKTLVFLVGNKLDLLSPAAFKNMEEIAMSTAKNLSMEYWPVCAKTGFNVHLLFTRMAGLLFDAHFAKEDKLLDETLRIGNNLQSNRKKSTKKKKHACVCNH</sequence>
<dbReference type="FunFam" id="3.40.50.300:FF:000707">
    <property type="entry name" value="RAB36, member RAS oncogene family"/>
    <property type="match status" value="1"/>
</dbReference>
<dbReference type="EC" id="3.6.5.2" evidence="3"/>
<keyword evidence="8" id="KW-0460">Magnesium</keyword>
<dbReference type="InterPro" id="IPR001806">
    <property type="entry name" value="Small_GTPase"/>
</dbReference>
<evidence type="ECO:0000256" key="3">
    <source>
        <dbReference type="ARBA" id="ARBA00011984"/>
    </source>
</evidence>
<dbReference type="GO" id="GO:0003925">
    <property type="term" value="F:G protein activity"/>
    <property type="evidence" value="ECO:0007669"/>
    <property type="project" value="UniProtKB-EC"/>
</dbReference>
<evidence type="ECO:0000256" key="18">
    <source>
        <dbReference type="ARBA" id="ARBA00067830"/>
    </source>
</evidence>
<dbReference type="SUPFAM" id="SSF52540">
    <property type="entry name" value="P-loop containing nucleoside triphosphate hydrolases"/>
    <property type="match status" value="1"/>
</dbReference>
<reference evidence="20" key="1">
    <citation type="submission" date="2023-01" db="EMBL/GenBank/DDBJ databases">
        <title>Key to firefly adult light organ development and bioluminescence: homeobox transcription factors regulate luciferase expression and transportation to peroxisome.</title>
        <authorList>
            <person name="Fu X."/>
        </authorList>
    </citation>
    <scope>NUCLEOTIDE SEQUENCE [LARGE SCALE GENOMIC DNA]</scope>
</reference>
<evidence type="ECO:0000256" key="16">
    <source>
        <dbReference type="ARBA" id="ARBA00047660"/>
    </source>
</evidence>
<comment type="function">
    <text evidence="17">The small GTPases Rab are key regulators of intracellular membrane trafficking, from the formation of transport vesicles to their fusion with membranes. Rabs cycle between an inactive GDP-bound form and an active GTP-bound form that is able to recruit to membranes different sets of downstream effectors directly responsible for vesicle formation, movement, tethering and fusion.</text>
</comment>
<evidence type="ECO:0000256" key="1">
    <source>
        <dbReference type="ARBA" id="ARBA00001946"/>
    </source>
</evidence>
<evidence type="ECO:0000256" key="12">
    <source>
        <dbReference type="ARBA" id="ARBA00023136"/>
    </source>
</evidence>
<keyword evidence="7" id="KW-0378">Hydrolase</keyword>
<evidence type="ECO:0000256" key="2">
    <source>
        <dbReference type="ARBA" id="ARBA00006270"/>
    </source>
</evidence>
<dbReference type="EMBL" id="JARPUR010000005">
    <property type="protein sequence ID" value="KAK4875199.1"/>
    <property type="molecule type" value="Genomic_DNA"/>
</dbReference>
<dbReference type="GO" id="GO:0000139">
    <property type="term" value="C:Golgi membrane"/>
    <property type="evidence" value="ECO:0007669"/>
    <property type="project" value="UniProtKB-SubCell"/>
</dbReference>
<dbReference type="Proteomes" id="UP001353858">
    <property type="component" value="Unassembled WGS sequence"/>
</dbReference>
<dbReference type="SMART" id="SM00176">
    <property type="entry name" value="RAN"/>
    <property type="match status" value="1"/>
</dbReference>
<dbReference type="AlphaFoldDB" id="A0AAN7P1S7"/>
<keyword evidence="10" id="KW-0333">Golgi apparatus</keyword>
<evidence type="ECO:0000256" key="14">
    <source>
        <dbReference type="ARBA" id="ARBA00023289"/>
    </source>
</evidence>
<protein>
    <recommendedName>
        <fullName evidence="18">Ras-related protein Rab-36</fullName>
        <ecNumber evidence="3">3.6.5.2</ecNumber>
    </recommendedName>
</protein>
<comment type="caution">
    <text evidence="19">The sequence shown here is derived from an EMBL/GenBank/DDBJ whole genome shotgun (WGS) entry which is preliminary data.</text>
</comment>
<dbReference type="GO" id="GO:0046872">
    <property type="term" value="F:metal ion binding"/>
    <property type="evidence" value="ECO:0007669"/>
    <property type="project" value="UniProtKB-KW"/>
</dbReference>
<keyword evidence="9" id="KW-0653">Protein transport</keyword>
<dbReference type="InterPro" id="IPR005225">
    <property type="entry name" value="Small_GTP-bd"/>
</dbReference>
<proteinExistence type="inferred from homology"/>
<dbReference type="GO" id="GO:0005525">
    <property type="term" value="F:GTP binding"/>
    <property type="evidence" value="ECO:0007669"/>
    <property type="project" value="UniProtKB-KW"/>
</dbReference>
<evidence type="ECO:0000256" key="17">
    <source>
        <dbReference type="ARBA" id="ARBA00058763"/>
    </source>
</evidence>
<evidence type="ECO:0000313" key="20">
    <source>
        <dbReference type="Proteomes" id="UP001353858"/>
    </source>
</evidence>
<evidence type="ECO:0000256" key="4">
    <source>
        <dbReference type="ARBA" id="ARBA00022448"/>
    </source>
</evidence>
<dbReference type="Gene3D" id="3.40.50.300">
    <property type="entry name" value="P-loop containing nucleotide triphosphate hydrolases"/>
    <property type="match status" value="1"/>
</dbReference>
<evidence type="ECO:0000256" key="8">
    <source>
        <dbReference type="ARBA" id="ARBA00022842"/>
    </source>
</evidence>
<dbReference type="PROSITE" id="PS51419">
    <property type="entry name" value="RAB"/>
    <property type="match status" value="1"/>
</dbReference>
<dbReference type="GO" id="GO:0015031">
    <property type="term" value="P:protein transport"/>
    <property type="evidence" value="ECO:0007669"/>
    <property type="project" value="UniProtKB-KW"/>
</dbReference>
<evidence type="ECO:0000256" key="7">
    <source>
        <dbReference type="ARBA" id="ARBA00022801"/>
    </source>
</evidence>
<comment type="catalytic activity">
    <reaction evidence="16">
        <text>GTP + H2O = GDP + phosphate + H(+)</text>
        <dbReference type="Rhea" id="RHEA:19669"/>
        <dbReference type="ChEBI" id="CHEBI:15377"/>
        <dbReference type="ChEBI" id="CHEBI:15378"/>
        <dbReference type="ChEBI" id="CHEBI:37565"/>
        <dbReference type="ChEBI" id="CHEBI:43474"/>
        <dbReference type="ChEBI" id="CHEBI:58189"/>
        <dbReference type="EC" id="3.6.5.2"/>
    </reaction>
    <physiologicalReaction direction="left-to-right" evidence="16">
        <dbReference type="Rhea" id="RHEA:19670"/>
    </physiologicalReaction>
</comment>
<keyword evidence="13" id="KW-0449">Lipoprotein</keyword>
<dbReference type="InterPro" id="IPR027417">
    <property type="entry name" value="P-loop_NTPase"/>
</dbReference>
<comment type="subcellular location">
    <subcellularLocation>
        <location evidence="15">Golgi apparatus membrane</location>
        <topology evidence="15">Lipid-anchor</topology>
    </subcellularLocation>
</comment>
<gene>
    <name evidence="19" type="ORF">RN001_011621</name>
</gene>
<evidence type="ECO:0000313" key="19">
    <source>
        <dbReference type="EMBL" id="KAK4875199.1"/>
    </source>
</evidence>
<organism evidence="19 20">
    <name type="scientific">Aquatica leii</name>
    <dbReference type="NCBI Taxonomy" id="1421715"/>
    <lineage>
        <taxon>Eukaryota</taxon>
        <taxon>Metazoa</taxon>
        <taxon>Ecdysozoa</taxon>
        <taxon>Arthropoda</taxon>
        <taxon>Hexapoda</taxon>
        <taxon>Insecta</taxon>
        <taxon>Pterygota</taxon>
        <taxon>Neoptera</taxon>
        <taxon>Endopterygota</taxon>
        <taxon>Coleoptera</taxon>
        <taxon>Polyphaga</taxon>
        <taxon>Elateriformia</taxon>
        <taxon>Elateroidea</taxon>
        <taxon>Lampyridae</taxon>
        <taxon>Luciolinae</taxon>
        <taxon>Aquatica</taxon>
    </lineage>
</organism>
<keyword evidence="20" id="KW-1185">Reference proteome</keyword>
<evidence type="ECO:0000256" key="5">
    <source>
        <dbReference type="ARBA" id="ARBA00022723"/>
    </source>
</evidence>
<dbReference type="InterPro" id="IPR050227">
    <property type="entry name" value="Rab"/>
</dbReference>
<dbReference type="PANTHER" id="PTHR47977">
    <property type="entry name" value="RAS-RELATED PROTEIN RAB"/>
    <property type="match status" value="1"/>
</dbReference>
<dbReference type="SMART" id="SM00174">
    <property type="entry name" value="RHO"/>
    <property type="match status" value="1"/>
</dbReference>
<dbReference type="PROSITE" id="PS51421">
    <property type="entry name" value="RAS"/>
    <property type="match status" value="1"/>
</dbReference>
<name>A0AAN7P1S7_9COLE</name>
<keyword evidence="5" id="KW-0479">Metal-binding</keyword>
<keyword evidence="14" id="KW-0636">Prenylation</keyword>
<evidence type="ECO:0000256" key="11">
    <source>
        <dbReference type="ARBA" id="ARBA00023134"/>
    </source>
</evidence>
<dbReference type="SMART" id="SM00175">
    <property type="entry name" value="RAB"/>
    <property type="match status" value="1"/>
</dbReference>
<evidence type="ECO:0000256" key="9">
    <source>
        <dbReference type="ARBA" id="ARBA00022927"/>
    </source>
</evidence>
<keyword evidence="4" id="KW-0813">Transport</keyword>